<evidence type="ECO:0000256" key="4">
    <source>
        <dbReference type="ARBA" id="ARBA00024819"/>
    </source>
</evidence>
<comment type="caution">
    <text evidence="7">The sequence shown here is derived from an EMBL/GenBank/DDBJ whole genome shotgun (WGS) entry which is preliminary data.</text>
</comment>
<proteinExistence type="predicted"/>
<dbReference type="PANTHER" id="PTHR33958">
    <property type="entry name" value="PROTEIN C8ORF37"/>
    <property type="match status" value="1"/>
</dbReference>
<evidence type="ECO:0000256" key="5">
    <source>
        <dbReference type="ARBA" id="ARBA00026215"/>
    </source>
</evidence>
<dbReference type="GO" id="GO:0001917">
    <property type="term" value="C:photoreceptor inner segment"/>
    <property type="evidence" value="ECO:0007669"/>
    <property type="project" value="UniProtKB-SubCell"/>
</dbReference>
<reference evidence="7 8" key="1">
    <citation type="journal article" date="2021" name="Sci. Rep.">
        <title>Chromosome anchoring in Senegalese sole (Solea senegalensis) reveals sex-associated markers and genome rearrangements in flatfish.</title>
        <authorList>
            <person name="Guerrero-Cozar I."/>
            <person name="Gomez-Garrido J."/>
            <person name="Berbel C."/>
            <person name="Martinez-Blanch J.F."/>
            <person name="Alioto T."/>
            <person name="Claros M.G."/>
            <person name="Gagnaire P.A."/>
            <person name="Manchado M."/>
        </authorList>
    </citation>
    <scope>NUCLEOTIDE SEQUENCE [LARGE SCALE GENOMIC DNA]</scope>
    <source>
        <strain evidence="7">Sse05_10M</strain>
    </source>
</reference>
<feature type="compositionally biased region" description="Basic and acidic residues" evidence="6">
    <location>
        <begin position="33"/>
        <end position="42"/>
    </location>
</feature>
<dbReference type="Proteomes" id="UP000693946">
    <property type="component" value="Unassembled WGS sequence"/>
</dbReference>
<name>A0AAV6PFB2_SOLSE</name>
<sequence length="157" mass="17210">MDADDLDLDLDELLDEVEEKFCRHVSVASSARGHADTREEVRQKRHTRSATKPTVQKNSISEDIDALLEDLLDDQQHRDTAQLKREQIPAEKKPSSQSGGRRCCPVFIGGSSLTNGVGTATTKRCGKPFILPSLVITDSTSVCVCVCVCIWTGHVTS</sequence>
<evidence type="ECO:0000313" key="8">
    <source>
        <dbReference type="Proteomes" id="UP000693946"/>
    </source>
</evidence>
<feature type="compositionally biased region" description="Polar residues" evidence="6">
    <location>
        <begin position="50"/>
        <end position="59"/>
    </location>
</feature>
<keyword evidence="3" id="KW-0963">Cytoplasm</keyword>
<keyword evidence="8" id="KW-1185">Reference proteome</keyword>
<feature type="compositionally biased region" description="Basic and acidic residues" evidence="6">
    <location>
        <begin position="78"/>
        <end position="94"/>
    </location>
</feature>
<accession>A0AAV6PFB2</accession>
<gene>
    <name evidence="7" type="ORF">JOB18_013959</name>
</gene>
<evidence type="ECO:0000256" key="1">
    <source>
        <dbReference type="ARBA" id="ARBA00004437"/>
    </source>
</evidence>
<feature type="region of interest" description="Disordered" evidence="6">
    <location>
        <begin position="28"/>
        <end position="59"/>
    </location>
</feature>
<dbReference type="AlphaFoldDB" id="A0AAV6PFB2"/>
<dbReference type="GO" id="GO:0005829">
    <property type="term" value="C:cytosol"/>
    <property type="evidence" value="ECO:0007669"/>
    <property type="project" value="TreeGrafter"/>
</dbReference>
<evidence type="ECO:0000256" key="3">
    <source>
        <dbReference type="ARBA" id="ARBA00022490"/>
    </source>
</evidence>
<organism evidence="7 8">
    <name type="scientific">Solea senegalensis</name>
    <name type="common">Senegalese sole</name>
    <dbReference type="NCBI Taxonomy" id="28829"/>
    <lineage>
        <taxon>Eukaryota</taxon>
        <taxon>Metazoa</taxon>
        <taxon>Chordata</taxon>
        <taxon>Craniata</taxon>
        <taxon>Vertebrata</taxon>
        <taxon>Euteleostomi</taxon>
        <taxon>Actinopterygii</taxon>
        <taxon>Neopterygii</taxon>
        <taxon>Teleostei</taxon>
        <taxon>Neoteleostei</taxon>
        <taxon>Acanthomorphata</taxon>
        <taxon>Carangaria</taxon>
        <taxon>Pleuronectiformes</taxon>
        <taxon>Pleuronectoidei</taxon>
        <taxon>Soleidae</taxon>
        <taxon>Solea</taxon>
    </lineage>
</organism>
<dbReference type="InterPro" id="IPR029239">
    <property type="entry name" value="CFAP418"/>
</dbReference>
<protein>
    <recommendedName>
        <fullName evidence="5">Cilia- and flagella-associated protein 418</fullName>
    </recommendedName>
</protein>
<comment type="subcellular location">
    <subcellularLocation>
        <location evidence="2">Cytoplasm</location>
    </subcellularLocation>
    <subcellularLocation>
        <location evidence="1">Photoreceptor inner segment</location>
    </subcellularLocation>
</comment>
<evidence type="ECO:0000256" key="6">
    <source>
        <dbReference type="SAM" id="MobiDB-lite"/>
    </source>
</evidence>
<evidence type="ECO:0000313" key="7">
    <source>
        <dbReference type="EMBL" id="KAG7454892.1"/>
    </source>
</evidence>
<dbReference type="EMBL" id="JAGKHQ010001554">
    <property type="protein sequence ID" value="KAG7454892.1"/>
    <property type="molecule type" value="Genomic_DNA"/>
</dbReference>
<evidence type="ECO:0000256" key="2">
    <source>
        <dbReference type="ARBA" id="ARBA00004496"/>
    </source>
</evidence>
<comment type="function">
    <text evidence="4">May be involved in photoreceptor outer segment disk morphogenesis.</text>
</comment>
<feature type="region of interest" description="Disordered" evidence="6">
    <location>
        <begin position="78"/>
        <end position="101"/>
    </location>
</feature>
<dbReference type="PANTHER" id="PTHR33958:SF1">
    <property type="entry name" value="CILIA- AND FLAGELLA-ASSOCIATED PROTEIN 418"/>
    <property type="match status" value="1"/>
</dbReference>